<dbReference type="EMBL" id="VZTW01055359">
    <property type="protein sequence ID" value="NXU31777.1"/>
    <property type="molecule type" value="Genomic_DNA"/>
</dbReference>
<dbReference type="Proteomes" id="UP000556761">
    <property type="component" value="Unassembled WGS sequence"/>
</dbReference>
<dbReference type="InterPro" id="IPR000232">
    <property type="entry name" value="HSF_DNA-bd"/>
</dbReference>
<dbReference type="GO" id="GO:0005634">
    <property type="term" value="C:nucleus"/>
    <property type="evidence" value="ECO:0007669"/>
    <property type="project" value="UniProtKB-SubCell"/>
</dbReference>
<evidence type="ECO:0000256" key="2">
    <source>
        <dbReference type="ARBA" id="ARBA00006403"/>
    </source>
</evidence>
<keyword evidence="7" id="KW-1185">Reference proteome</keyword>
<gene>
    <name evidence="6" type="primary">Hsfy1_0</name>
    <name evidence="6" type="ORF">THACHL_R05728</name>
</gene>
<keyword evidence="3" id="KW-0238">DNA-binding</keyword>
<feature type="non-terminal residue" evidence="6">
    <location>
        <position position="1"/>
    </location>
</feature>
<name>A0A7L3JPR2_THACH</name>
<protein>
    <submittedName>
        <fullName evidence="6">HSFY1 protein</fullName>
    </submittedName>
</protein>
<dbReference type="GO" id="GO:0003700">
    <property type="term" value="F:DNA-binding transcription factor activity"/>
    <property type="evidence" value="ECO:0007669"/>
    <property type="project" value="InterPro"/>
</dbReference>
<sequence>LSFLKQLWKIARSDEFQSIWWVDDGVFVAINEEMSKREVLARRGPGRVFEMESAEGFHRQLDVHGLRELPEVSSDSGDEFPAEAAAALAPRKLLRFYYNPNFKRDHPQVLARCKPR</sequence>
<dbReference type="AlphaFoldDB" id="A0A7L3JPR2"/>
<feature type="domain" description="HSF-type DNA-binding" evidence="5">
    <location>
        <begin position="3"/>
        <end position="115"/>
    </location>
</feature>
<comment type="subcellular location">
    <subcellularLocation>
        <location evidence="1">Nucleus</location>
    </subcellularLocation>
</comment>
<dbReference type="SUPFAM" id="SSF46785">
    <property type="entry name" value="Winged helix' DNA-binding domain"/>
    <property type="match status" value="1"/>
</dbReference>
<keyword evidence="4" id="KW-0539">Nucleus</keyword>
<feature type="non-terminal residue" evidence="6">
    <location>
        <position position="116"/>
    </location>
</feature>
<comment type="caution">
    <text evidence="6">The sequence shown here is derived from an EMBL/GenBank/DDBJ whole genome shotgun (WGS) entry which is preliminary data.</text>
</comment>
<comment type="similarity">
    <text evidence="2">Belongs to the HSF family.</text>
</comment>
<dbReference type="GO" id="GO:0043565">
    <property type="term" value="F:sequence-specific DNA binding"/>
    <property type="evidence" value="ECO:0007669"/>
    <property type="project" value="InterPro"/>
</dbReference>
<dbReference type="InterPro" id="IPR036390">
    <property type="entry name" value="WH_DNA-bd_sf"/>
</dbReference>
<evidence type="ECO:0000256" key="3">
    <source>
        <dbReference type="ARBA" id="ARBA00023125"/>
    </source>
</evidence>
<accession>A0A7L3JPR2</accession>
<dbReference type="InterPro" id="IPR036388">
    <property type="entry name" value="WH-like_DNA-bd_sf"/>
</dbReference>
<dbReference type="Gene3D" id="1.10.10.10">
    <property type="entry name" value="Winged helix-like DNA-binding domain superfamily/Winged helix DNA-binding domain"/>
    <property type="match status" value="1"/>
</dbReference>
<evidence type="ECO:0000313" key="6">
    <source>
        <dbReference type="EMBL" id="NXU31777.1"/>
    </source>
</evidence>
<evidence type="ECO:0000256" key="4">
    <source>
        <dbReference type="ARBA" id="ARBA00023242"/>
    </source>
</evidence>
<proteinExistence type="inferred from homology"/>
<dbReference type="Pfam" id="PF00447">
    <property type="entry name" value="HSF_DNA-bind"/>
    <property type="match status" value="1"/>
</dbReference>
<organism evidence="6 7">
    <name type="scientific">Thalassarche chlororhynchos</name>
    <name type="common">Atlantic yellow-nosed albatross</name>
    <name type="synonym">Diomedea chlororhynchos</name>
    <dbReference type="NCBI Taxonomy" id="54017"/>
    <lineage>
        <taxon>Eukaryota</taxon>
        <taxon>Metazoa</taxon>
        <taxon>Chordata</taxon>
        <taxon>Craniata</taxon>
        <taxon>Vertebrata</taxon>
        <taxon>Euteleostomi</taxon>
        <taxon>Archelosauria</taxon>
        <taxon>Archosauria</taxon>
        <taxon>Dinosauria</taxon>
        <taxon>Saurischia</taxon>
        <taxon>Theropoda</taxon>
        <taxon>Coelurosauria</taxon>
        <taxon>Aves</taxon>
        <taxon>Neognathae</taxon>
        <taxon>Neoaves</taxon>
        <taxon>Aequornithes</taxon>
        <taxon>Procellariiformes</taxon>
        <taxon>Diomedeidae</taxon>
        <taxon>Thalassarche</taxon>
    </lineage>
</organism>
<evidence type="ECO:0000259" key="5">
    <source>
        <dbReference type="Pfam" id="PF00447"/>
    </source>
</evidence>
<reference evidence="6 7" key="1">
    <citation type="submission" date="2019-09" db="EMBL/GenBank/DDBJ databases">
        <title>Bird 10,000 Genomes (B10K) Project - Family phase.</title>
        <authorList>
            <person name="Zhang G."/>
        </authorList>
    </citation>
    <scope>NUCLEOTIDE SEQUENCE [LARGE SCALE GENOMIC DNA]</scope>
    <source>
        <strain evidence="6">B10K-DU-029-24</strain>
        <tissue evidence="6">Muscle</tissue>
    </source>
</reference>
<evidence type="ECO:0000256" key="1">
    <source>
        <dbReference type="ARBA" id="ARBA00004123"/>
    </source>
</evidence>
<dbReference type="OrthoDB" id="9395432at2759"/>
<evidence type="ECO:0000313" key="7">
    <source>
        <dbReference type="Proteomes" id="UP000556761"/>
    </source>
</evidence>